<dbReference type="InterPro" id="IPR002035">
    <property type="entry name" value="VWF_A"/>
</dbReference>
<dbReference type="SMART" id="SM00060">
    <property type="entry name" value="FN3"/>
    <property type="match status" value="1"/>
</dbReference>
<feature type="region of interest" description="Disordered" evidence="7">
    <location>
        <begin position="1"/>
        <end position="33"/>
    </location>
</feature>
<evidence type="ECO:0000256" key="1">
    <source>
        <dbReference type="ARBA" id="ARBA00004498"/>
    </source>
</evidence>
<comment type="subcellular location">
    <subcellularLocation>
        <location evidence="1">Secreted</location>
        <location evidence="1">Extracellular space</location>
        <location evidence="1">Extracellular matrix</location>
    </subcellularLocation>
</comment>
<gene>
    <name evidence="10" type="primary">COL12A1_0</name>
    <name evidence="10" type="ORF">N1851_015158</name>
</gene>
<keyword evidence="3" id="KW-0272">Extracellular matrix</keyword>
<comment type="caution">
    <text evidence="10">The sequence shown here is derived from an EMBL/GenBank/DDBJ whole genome shotgun (WGS) entry which is preliminary data.</text>
</comment>
<dbReference type="Pfam" id="PF00092">
    <property type="entry name" value="VWA"/>
    <property type="match status" value="1"/>
</dbReference>
<evidence type="ECO:0000313" key="10">
    <source>
        <dbReference type="EMBL" id="KAK0145915.1"/>
    </source>
</evidence>
<dbReference type="EMBL" id="JAOPHQ010002686">
    <property type="protein sequence ID" value="KAK0145915.1"/>
    <property type="molecule type" value="Genomic_DNA"/>
</dbReference>
<keyword evidence="6" id="KW-0325">Glycoprotein</keyword>
<dbReference type="InterPro" id="IPR003961">
    <property type="entry name" value="FN3_dom"/>
</dbReference>
<feature type="domain" description="Fibronectin type-III" evidence="9">
    <location>
        <begin position="342"/>
        <end position="431"/>
    </location>
</feature>
<dbReference type="PANTHER" id="PTHR24020:SF84">
    <property type="entry name" value="VWFA DOMAIN-CONTAINING PROTEIN"/>
    <property type="match status" value="1"/>
</dbReference>
<dbReference type="InterPro" id="IPR036465">
    <property type="entry name" value="vWFA_dom_sf"/>
</dbReference>
<proteinExistence type="predicted"/>
<dbReference type="PROSITE" id="PS50853">
    <property type="entry name" value="FN3"/>
    <property type="match status" value="1"/>
</dbReference>
<dbReference type="PROSITE" id="PS50234">
    <property type="entry name" value="VWFA"/>
    <property type="match status" value="1"/>
</dbReference>
<dbReference type="SMART" id="SM00327">
    <property type="entry name" value="VWA"/>
    <property type="match status" value="1"/>
</dbReference>
<feature type="domain" description="VWFA" evidence="8">
    <location>
        <begin position="146"/>
        <end position="318"/>
    </location>
</feature>
<evidence type="ECO:0000256" key="6">
    <source>
        <dbReference type="ARBA" id="ARBA00023180"/>
    </source>
</evidence>
<dbReference type="FunFam" id="3.40.50.410:FF:000001">
    <property type="entry name" value="Collagen, type XII, alpha 1"/>
    <property type="match status" value="1"/>
</dbReference>
<dbReference type="Gene3D" id="3.40.50.410">
    <property type="entry name" value="von Willebrand factor, type A domain"/>
    <property type="match status" value="1"/>
</dbReference>
<organism evidence="10 11">
    <name type="scientific">Merluccius polli</name>
    <name type="common">Benguela hake</name>
    <name type="synonym">Merluccius cadenati</name>
    <dbReference type="NCBI Taxonomy" id="89951"/>
    <lineage>
        <taxon>Eukaryota</taxon>
        <taxon>Metazoa</taxon>
        <taxon>Chordata</taxon>
        <taxon>Craniata</taxon>
        <taxon>Vertebrata</taxon>
        <taxon>Euteleostomi</taxon>
        <taxon>Actinopterygii</taxon>
        <taxon>Neopterygii</taxon>
        <taxon>Teleostei</taxon>
        <taxon>Neoteleostei</taxon>
        <taxon>Acanthomorphata</taxon>
        <taxon>Zeiogadaria</taxon>
        <taxon>Gadariae</taxon>
        <taxon>Gadiformes</taxon>
        <taxon>Gadoidei</taxon>
        <taxon>Merlucciidae</taxon>
        <taxon>Merluccius</taxon>
    </lineage>
</organism>
<dbReference type="Proteomes" id="UP001174136">
    <property type="component" value="Unassembled WGS sequence"/>
</dbReference>
<evidence type="ECO:0000313" key="11">
    <source>
        <dbReference type="Proteomes" id="UP001174136"/>
    </source>
</evidence>
<dbReference type="PRINTS" id="PR00453">
    <property type="entry name" value="VWFADOMAIN"/>
</dbReference>
<evidence type="ECO:0000259" key="8">
    <source>
        <dbReference type="PROSITE" id="PS50234"/>
    </source>
</evidence>
<dbReference type="PANTHER" id="PTHR24020">
    <property type="entry name" value="COLLAGEN ALPHA"/>
    <property type="match status" value="1"/>
</dbReference>
<keyword evidence="4" id="KW-0677">Repeat</keyword>
<evidence type="ECO:0000256" key="7">
    <source>
        <dbReference type="SAM" id="MobiDB-lite"/>
    </source>
</evidence>
<keyword evidence="11" id="KW-1185">Reference proteome</keyword>
<dbReference type="SUPFAM" id="SSF49265">
    <property type="entry name" value="Fibronectin type III"/>
    <property type="match status" value="1"/>
</dbReference>
<dbReference type="AlphaFoldDB" id="A0AA47MTK0"/>
<dbReference type="GO" id="GO:0005581">
    <property type="term" value="C:collagen trimer"/>
    <property type="evidence" value="ECO:0007669"/>
    <property type="project" value="UniProtKB-KW"/>
</dbReference>
<evidence type="ECO:0000259" key="9">
    <source>
        <dbReference type="PROSITE" id="PS50853"/>
    </source>
</evidence>
<reference evidence="10" key="1">
    <citation type="journal article" date="2023" name="Front. Mar. Sci.">
        <title>A new Merluccius polli reference genome to investigate the effects of global change in West African waters.</title>
        <authorList>
            <person name="Mateo J.L."/>
            <person name="Blanco-Fernandez C."/>
            <person name="Garcia-Vazquez E."/>
            <person name="Machado-Schiaffino G."/>
        </authorList>
    </citation>
    <scope>NUCLEOTIDE SEQUENCE</scope>
    <source>
        <strain evidence="10">C29</strain>
        <tissue evidence="10">Fin</tissue>
    </source>
</reference>
<name>A0AA47MTK0_MERPO</name>
<protein>
    <submittedName>
        <fullName evidence="10">Collagen alpha-1(XII) chain</fullName>
    </submittedName>
</protein>
<feature type="compositionally biased region" description="Polar residues" evidence="7">
    <location>
        <begin position="51"/>
        <end position="69"/>
    </location>
</feature>
<evidence type="ECO:0000256" key="3">
    <source>
        <dbReference type="ARBA" id="ARBA00022530"/>
    </source>
</evidence>
<dbReference type="InterPro" id="IPR050525">
    <property type="entry name" value="ECM_Assembly_Org"/>
</dbReference>
<feature type="region of interest" description="Disordered" evidence="7">
    <location>
        <begin position="51"/>
        <end position="86"/>
    </location>
</feature>
<accession>A0AA47MTK0</accession>
<dbReference type="InterPro" id="IPR036116">
    <property type="entry name" value="FN3_sf"/>
</dbReference>
<dbReference type="InterPro" id="IPR013783">
    <property type="entry name" value="Ig-like_fold"/>
</dbReference>
<dbReference type="CDD" id="cd00063">
    <property type="entry name" value="FN3"/>
    <property type="match status" value="1"/>
</dbReference>
<keyword evidence="2" id="KW-0964">Secreted</keyword>
<keyword evidence="5 10" id="KW-0176">Collagen</keyword>
<dbReference type="Pfam" id="PF00041">
    <property type="entry name" value="fn3"/>
    <property type="match status" value="1"/>
</dbReference>
<evidence type="ECO:0000256" key="4">
    <source>
        <dbReference type="ARBA" id="ARBA00022737"/>
    </source>
</evidence>
<dbReference type="Gene3D" id="2.60.40.10">
    <property type="entry name" value="Immunoglobulins"/>
    <property type="match status" value="1"/>
</dbReference>
<evidence type="ECO:0000256" key="5">
    <source>
        <dbReference type="ARBA" id="ARBA00023119"/>
    </source>
</evidence>
<evidence type="ECO:0000256" key="2">
    <source>
        <dbReference type="ARBA" id="ARBA00022525"/>
    </source>
</evidence>
<dbReference type="SUPFAM" id="SSF53300">
    <property type="entry name" value="vWA-like"/>
    <property type="match status" value="1"/>
</dbReference>
<sequence>MVCDYKPDDVLLSPPEEPDRRLALPSSATGTSLSDLSADVDYTVRLSSFSSGGRDSVPVTGQITIQSSGASGGPMRRPKPSEGPTGEFLFHTIPSKTAKEKRNALVLALAGFGSHPATEVDALLPGSASRRACLHMLKCSVSAIADLVFLVDGSWSVGRENFQYVRNAMAAVAAAFDLGEDKTRVGVVQYSGDVRTEFTLKQHLGRGELLRAIHALPYKGGDTMTGAALDFALKNSLSEEAGARAGFPKVVVVITDGKSQDPVEVHARRLRNAGVEVFVLGIKEADKEEMKLMASTPHRAHIYAVADFALIKSVHKALVTQVCAGVDDQLSALVSGEEVVEPATNLQVLELASKSMRLTWDLSFGDVSGYKIQIVPMISGPKRQELYVGHTQTSLLVRDLSPETEYQVTLFALNGLTPSEPITAMGKTEPVKVSLGLYKNLHVKVQSSLIVKIGLTGNS</sequence>